<dbReference type="InterPro" id="IPR045767">
    <property type="entry name" value="DUF6134"/>
</dbReference>
<gene>
    <name evidence="2" type="ORF">TH6_10400</name>
</gene>
<reference evidence="2 3" key="1">
    <citation type="submission" date="2014-07" db="EMBL/GenBank/DDBJ databases">
        <title>Draft genome sequence of Thalassospira profundimaris R8-17.</title>
        <authorList>
            <person name="Lai Q."/>
            <person name="Shao Z."/>
        </authorList>
    </citation>
    <scope>NUCLEOTIDE SEQUENCE [LARGE SCALE GENOMIC DNA]</scope>
    <source>
        <strain evidence="2 3">R8-17</strain>
    </source>
</reference>
<feature type="transmembrane region" description="Helical" evidence="1">
    <location>
        <begin position="12"/>
        <end position="31"/>
    </location>
</feature>
<evidence type="ECO:0000313" key="3">
    <source>
        <dbReference type="Proteomes" id="UP000253061"/>
    </source>
</evidence>
<dbReference type="Proteomes" id="UP000253061">
    <property type="component" value="Unassembled WGS sequence"/>
</dbReference>
<keyword evidence="1" id="KW-0812">Transmembrane</keyword>
<protein>
    <recommendedName>
        <fullName evidence="4">Lipoprotein</fullName>
    </recommendedName>
</protein>
<sequence>MKTYSATPVTSLLGGCTLVGGIVVSLTAFAANAQTATQGDNAPIEQARLSQAFEGTDTCRKFDPIQRYGNELRFQIRRNDAPVGSHVVQFNQGRDGLQVVAQSNIDISFLGFNAYSFAYRSESLWQNNQLAVLSVRVDDDGDQTEVVAKADDQGTLVVNGPDGERALPRDIFPTDHWHCGVLDSNAVLNTITGKANTVDIRANETEMLRTTDGTLRATRFTYDGELETTAWYDADGRWVGLAFDARDGSKITYRCMSCATQTAQKDEE</sequence>
<dbReference type="EMBL" id="JPWB01000004">
    <property type="protein sequence ID" value="RCK22081.1"/>
    <property type="molecule type" value="Genomic_DNA"/>
</dbReference>
<evidence type="ECO:0000313" key="2">
    <source>
        <dbReference type="EMBL" id="RCK22081.1"/>
    </source>
</evidence>
<accession>A0A367VC79</accession>
<organism evidence="2 3">
    <name type="scientific">Thalassospira profundimaris</name>
    <dbReference type="NCBI Taxonomy" id="502049"/>
    <lineage>
        <taxon>Bacteria</taxon>
        <taxon>Pseudomonadati</taxon>
        <taxon>Pseudomonadota</taxon>
        <taxon>Alphaproteobacteria</taxon>
        <taxon>Rhodospirillales</taxon>
        <taxon>Thalassospiraceae</taxon>
        <taxon>Thalassospira</taxon>
    </lineage>
</organism>
<evidence type="ECO:0000256" key="1">
    <source>
        <dbReference type="SAM" id="Phobius"/>
    </source>
</evidence>
<keyword evidence="1" id="KW-0472">Membrane</keyword>
<name>A0A367VC79_9PROT</name>
<dbReference type="AlphaFoldDB" id="A0A367VC79"/>
<keyword evidence="1" id="KW-1133">Transmembrane helix</keyword>
<evidence type="ECO:0008006" key="4">
    <source>
        <dbReference type="Google" id="ProtNLM"/>
    </source>
</evidence>
<comment type="caution">
    <text evidence="2">The sequence shown here is derived from an EMBL/GenBank/DDBJ whole genome shotgun (WGS) entry which is preliminary data.</text>
</comment>
<dbReference type="Pfam" id="PF19630">
    <property type="entry name" value="DUF6134"/>
    <property type="match status" value="1"/>
</dbReference>
<proteinExistence type="predicted"/>
<dbReference type="PROSITE" id="PS51257">
    <property type="entry name" value="PROKAR_LIPOPROTEIN"/>
    <property type="match status" value="1"/>
</dbReference>